<protein>
    <recommendedName>
        <fullName evidence="7">Type II secretion system protein GspF domain-containing protein</fullName>
    </recommendedName>
</protein>
<organism evidence="8 9">
    <name type="scientific">Saccharopolyspora taberi</name>
    <dbReference type="NCBI Taxonomy" id="60895"/>
    <lineage>
        <taxon>Bacteria</taxon>
        <taxon>Bacillati</taxon>
        <taxon>Actinomycetota</taxon>
        <taxon>Actinomycetes</taxon>
        <taxon>Pseudonocardiales</taxon>
        <taxon>Pseudonocardiaceae</taxon>
        <taxon>Saccharopolyspora</taxon>
    </lineage>
</organism>
<feature type="domain" description="Type II secretion system protein GspF" evidence="7">
    <location>
        <begin position="60"/>
        <end position="178"/>
    </location>
</feature>
<dbReference type="Proteomes" id="UP001500979">
    <property type="component" value="Unassembled WGS sequence"/>
</dbReference>
<evidence type="ECO:0000313" key="8">
    <source>
        <dbReference type="EMBL" id="GAA2791602.1"/>
    </source>
</evidence>
<comment type="caution">
    <text evidence="8">The sequence shown here is derived from an EMBL/GenBank/DDBJ whole genome shotgun (WGS) entry which is preliminary data.</text>
</comment>
<name>A0ABN3VCE6_9PSEU</name>
<reference evidence="8 9" key="1">
    <citation type="journal article" date="2019" name="Int. J. Syst. Evol. Microbiol.">
        <title>The Global Catalogue of Microorganisms (GCM) 10K type strain sequencing project: providing services to taxonomists for standard genome sequencing and annotation.</title>
        <authorList>
            <consortium name="The Broad Institute Genomics Platform"/>
            <consortium name="The Broad Institute Genome Sequencing Center for Infectious Disease"/>
            <person name="Wu L."/>
            <person name="Ma J."/>
        </authorList>
    </citation>
    <scope>NUCLEOTIDE SEQUENCE [LARGE SCALE GENOMIC DNA]</scope>
    <source>
        <strain evidence="8 9">JCM 9383</strain>
    </source>
</reference>
<evidence type="ECO:0000256" key="3">
    <source>
        <dbReference type="ARBA" id="ARBA00022692"/>
    </source>
</evidence>
<sequence>MIPLFLLATAVLLLPVPTARFRLRELSGGARKPAIPRSRRPVRRRPERTEPLVLAAGWDLLAAGMRAGLPVPVILRAVAAEFRGAPARVLHEVARQLALGADAGSAWEPALRHADTADLARAARRTARSGSGLAEVAQALAADARSSADARAQERAQRASVWVAMPLGLCFLPAFLCLGVAPVVAGMVHRLVVQW</sequence>
<dbReference type="Pfam" id="PF00482">
    <property type="entry name" value="T2SSF"/>
    <property type="match status" value="1"/>
</dbReference>
<evidence type="ECO:0000256" key="6">
    <source>
        <dbReference type="SAM" id="Phobius"/>
    </source>
</evidence>
<accession>A0ABN3VCE6</accession>
<evidence type="ECO:0000313" key="9">
    <source>
        <dbReference type="Proteomes" id="UP001500979"/>
    </source>
</evidence>
<dbReference type="EMBL" id="BAAAUX010000013">
    <property type="protein sequence ID" value="GAA2791602.1"/>
    <property type="molecule type" value="Genomic_DNA"/>
</dbReference>
<keyword evidence="9" id="KW-1185">Reference proteome</keyword>
<dbReference type="PANTHER" id="PTHR35007:SF3">
    <property type="entry name" value="POSSIBLE CONSERVED ALANINE RICH MEMBRANE PROTEIN"/>
    <property type="match status" value="1"/>
</dbReference>
<keyword evidence="5 6" id="KW-0472">Membrane</keyword>
<evidence type="ECO:0000256" key="5">
    <source>
        <dbReference type="ARBA" id="ARBA00023136"/>
    </source>
</evidence>
<dbReference type="PANTHER" id="PTHR35007">
    <property type="entry name" value="INTEGRAL MEMBRANE PROTEIN-RELATED"/>
    <property type="match status" value="1"/>
</dbReference>
<comment type="subcellular location">
    <subcellularLocation>
        <location evidence="1">Cell membrane</location>
        <topology evidence="1">Multi-pass membrane protein</topology>
    </subcellularLocation>
</comment>
<keyword evidence="2" id="KW-1003">Cell membrane</keyword>
<evidence type="ECO:0000259" key="7">
    <source>
        <dbReference type="Pfam" id="PF00482"/>
    </source>
</evidence>
<evidence type="ECO:0000256" key="1">
    <source>
        <dbReference type="ARBA" id="ARBA00004651"/>
    </source>
</evidence>
<dbReference type="RefSeq" id="WP_344680080.1">
    <property type="nucleotide sequence ID" value="NZ_BAAAUX010000013.1"/>
</dbReference>
<evidence type="ECO:0000256" key="2">
    <source>
        <dbReference type="ARBA" id="ARBA00022475"/>
    </source>
</evidence>
<keyword evidence="4 6" id="KW-1133">Transmembrane helix</keyword>
<proteinExistence type="predicted"/>
<feature type="transmembrane region" description="Helical" evidence="6">
    <location>
        <begin position="161"/>
        <end position="188"/>
    </location>
</feature>
<dbReference type="InterPro" id="IPR018076">
    <property type="entry name" value="T2SS_GspF_dom"/>
</dbReference>
<gene>
    <name evidence="8" type="ORF">GCM10010470_28040</name>
</gene>
<keyword evidence="3 6" id="KW-0812">Transmembrane</keyword>
<evidence type="ECO:0000256" key="4">
    <source>
        <dbReference type="ARBA" id="ARBA00022989"/>
    </source>
</evidence>